<keyword evidence="5" id="KW-1185">Reference proteome</keyword>
<evidence type="ECO:0000313" key="5">
    <source>
        <dbReference type="Proteomes" id="UP001208938"/>
    </source>
</evidence>
<protein>
    <submittedName>
        <fullName evidence="4">Response regulator</fullName>
    </submittedName>
</protein>
<dbReference type="PANTHER" id="PTHR44591">
    <property type="entry name" value="STRESS RESPONSE REGULATOR PROTEIN 1"/>
    <property type="match status" value="1"/>
</dbReference>
<feature type="modified residue" description="4-aspartylphosphate" evidence="2">
    <location>
        <position position="104"/>
    </location>
</feature>
<evidence type="ECO:0000256" key="2">
    <source>
        <dbReference type="PROSITE-ProRule" id="PRU00169"/>
    </source>
</evidence>
<dbReference type="Pfam" id="PF00072">
    <property type="entry name" value="Response_reg"/>
    <property type="match status" value="1"/>
</dbReference>
<evidence type="ECO:0000313" key="4">
    <source>
        <dbReference type="EMBL" id="MCW1933911.1"/>
    </source>
</evidence>
<evidence type="ECO:0000259" key="3">
    <source>
        <dbReference type="PROSITE" id="PS50110"/>
    </source>
</evidence>
<dbReference type="InterPro" id="IPR011006">
    <property type="entry name" value="CheY-like_superfamily"/>
</dbReference>
<dbReference type="Gene3D" id="3.40.50.2300">
    <property type="match status" value="1"/>
</dbReference>
<name>A0ABT3H248_9RHOB</name>
<sequence length="254" mass="28466">MDSASWRPADMFTVSKDILHRVEAKTDREGEINVAPKSPEFSSVDLAKLPEIRTLVLDDSSFDRKRICRMGNGLDLKLRIEEATSVQGLKECLDRQNFDLFLIDYKMPGSDGLSALDVIRNHKSQSGAVSIMISGQADQRIAVSAMKNGCQDFIMKSDISPDYLQGTVLSALSGSRQFSRYFGDPKPVVNLDEIRNFMQIALEDSYVRSLLRETLQDGLRDVVRTVGVNFGLPPEADMAQFFLDAEQPDSFLFR</sequence>
<reference evidence="4 5" key="1">
    <citation type="submission" date="2022-10" db="EMBL/GenBank/DDBJ databases">
        <title>Pararhodobacter sp. nov., isolated from marine algae.</title>
        <authorList>
            <person name="Choi B.J."/>
            <person name="Kim J.M."/>
            <person name="Lee J.K."/>
            <person name="Choi D.G."/>
            <person name="Jeon C.O."/>
        </authorList>
    </citation>
    <scope>NUCLEOTIDE SEQUENCE [LARGE SCALE GENOMIC DNA]</scope>
    <source>
        <strain evidence="4 5">ZQ420</strain>
    </source>
</reference>
<dbReference type="InterPro" id="IPR050595">
    <property type="entry name" value="Bact_response_regulator"/>
</dbReference>
<dbReference type="InterPro" id="IPR001789">
    <property type="entry name" value="Sig_transdc_resp-reg_receiver"/>
</dbReference>
<organism evidence="4 5">
    <name type="scientific">Pararhodobacter zhoushanensis</name>
    <dbReference type="NCBI Taxonomy" id="2479545"/>
    <lineage>
        <taxon>Bacteria</taxon>
        <taxon>Pseudomonadati</taxon>
        <taxon>Pseudomonadota</taxon>
        <taxon>Alphaproteobacteria</taxon>
        <taxon>Rhodobacterales</taxon>
        <taxon>Paracoccaceae</taxon>
        <taxon>Pararhodobacter</taxon>
    </lineage>
</organism>
<gene>
    <name evidence="4" type="ORF">OKW52_17025</name>
</gene>
<dbReference type="SMART" id="SM00448">
    <property type="entry name" value="REC"/>
    <property type="match status" value="1"/>
</dbReference>
<dbReference type="EMBL" id="JAPDFL010000001">
    <property type="protein sequence ID" value="MCW1933911.1"/>
    <property type="molecule type" value="Genomic_DNA"/>
</dbReference>
<comment type="caution">
    <text evidence="4">The sequence shown here is derived from an EMBL/GenBank/DDBJ whole genome shotgun (WGS) entry which is preliminary data.</text>
</comment>
<accession>A0ABT3H248</accession>
<dbReference type="SUPFAM" id="SSF52172">
    <property type="entry name" value="CheY-like"/>
    <property type="match status" value="1"/>
</dbReference>
<dbReference type="PANTHER" id="PTHR44591:SF3">
    <property type="entry name" value="RESPONSE REGULATORY DOMAIN-CONTAINING PROTEIN"/>
    <property type="match status" value="1"/>
</dbReference>
<dbReference type="CDD" id="cd00156">
    <property type="entry name" value="REC"/>
    <property type="match status" value="1"/>
</dbReference>
<dbReference type="RefSeq" id="WP_264506779.1">
    <property type="nucleotide sequence ID" value="NZ_JAPDFL010000001.1"/>
</dbReference>
<keyword evidence="1 2" id="KW-0597">Phosphoprotein</keyword>
<proteinExistence type="predicted"/>
<feature type="domain" description="Response regulatory" evidence="3">
    <location>
        <begin position="53"/>
        <end position="171"/>
    </location>
</feature>
<evidence type="ECO:0000256" key="1">
    <source>
        <dbReference type="ARBA" id="ARBA00022553"/>
    </source>
</evidence>
<dbReference type="PROSITE" id="PS50110">
    <property type="entry name" value="RESPONSE_REGULATORY"/>
    <property type="match status" value="1"/>
</dbReference>
<dbReference type="Proteomes" id="UP001208938">
    <property type="component" value="Unassembled WGS sequence"/>
</dbReference>